<evidence type="ECO:0000313" key="4">
    <source>
        <dbReference type="Proteomes" id="UP000269998"/>
    </source>
</evidence>
<sequence>MSRAIRDAAWFELAVVGQFDNERLAQGINRIERHGREGINVKFTKTTVKTAIGAAGIAAVSVFGAATAFAAPPTIQSFGTSERLVDGPMITSYTVGNLQPANVNIPGYVPQGELYSAEITARSVTGTVTPLVSSFNARAANGETYGVVNEVPVPGGLNPAPIAQGDSQSGTLYFDVTGPPPNGVVYNDGVQDVLIWTSNIES</sequence>
<dbReference type="InterPro" id="IPR029050">
    <property type="entry name" value="Immunoprotect_excell_Ig-like"/>
</dbReference>
<reference evidence="4" key="1">
    <citation type="submission" date="2018-02" db="EMBL/GenBank/DDBJ databases">
        <authorList>
            <person name="Seth-Smith MB H."/>
            <person name="Seth-Smith H."/>
        </authorList>
    </citation>
    <scope>NUCLEOTIDE SEQUENCE [LARGE SCALE GENOMIC DNA]</scope>
</reference>
<proteinExistence type="predicted"/>
<keyword evidence="4" id="KW-1185">Reference proteome</keyword>
<protein>
    <submittedName>
        <fullName evidence="3">Antigen MPT63</fullName>
    </submittedName>
</protein>
<dbReference type="AlphaFoldDB" id="A0A3S4BEA9"/>
<gene>
    <name evidence="3" type="ORF">MB901379_01642</name>
</gene>
<dbReference type="Gene3D" id="2.60.40.1240">
    <property type="match status" value="1"/>
</dbReference>
<keyword evidence="1" id="KW-0732">Signal</keyword>
<dbReference type="EMBL" id="LR130759">
    <property type="protein sequence ID" value="VDM88086.1"/>
    <property type="molecule type" value="Genomic_DNA"/>
</dbReference>
<feature type="domain" description="MPT63-like" evidence="2">
    <location>
        <begin position="73"/>
        <end position="196"/>
    </location>
</feature>
<dbReference type="Proteomes" id="UP000269998">
    <property type="component" value="Chromosome"/>
</dbReference>
<evidence type="ECO:0000313" key="3">
    <source>
        <dbReference type="EMBL" id="VDM88086.1"/>
    </source>
</evidence>
<name>A0A3S4BEA9_9MYCO</name>
<evidence type="ECO:0000256" key="1">
    <source>
        <dbReference type="ARBA" id="ARBA00022729"/>
    </source>
</evidence>
<accession>A0A3S4BEA9</accession>
<dbReference type="InterPro" id="IPR015250">
    <property type="entry name" value="MPT63-like"/>
</dbReference>
<dbReference type="GO" id="GO:0005615">
    <property type="term" value="C:extracellular space"/>
    <property type="evidence" value="ECO:0007669"/>
    <property type="project" value="InterPro"/>
</dbReference>
<dbReference type="SUPFAM" id="SSF81982">
    <property type="entry name" value="Antigen MPT63/MPB63 (immunoprotective extracellular protein)"/>
    <property type="match status" value="1"/>
</dbReference>
<dbReference type="Pfam" id="PF09167">
    <property type="entry name" value="DUF1942"/>
    <property type="match status" value="1"/>
</dbReference>
<dbReference type="KEGG" id="mbai:MB901379_01642"/>
<organism evidence="3 4">
    <name type="scientific">Mycobacterium basiliense</name>
    <dbReference type="NCBI Taxonomy" id="2094119"/>
    <lineage>
        <taxon>Bacteria</taxon>
        <taxon>Bacillati</taxon>
        <taxon>Actinomycetota</taxon>
        <taxon>Actinomycetes</taxon>
        <taxon>Mycobacteriales</taxon>
        <taxon>Mycobacteriaceae</taxon>
        <taxon>Mycobacterium</taxon>
    </lineage>
</organism>
<evidence type="ECO:0000259" key="2">
    <source>
        <dbReference type="Pfam" id="PF09167"/>
    </source>
</evidence>